<proteinExistence type="predicted"/>
<name>A0A1X0RML3_RHIZD</name>
<evidence type="ECO:0000313" key="2">
    <source>
        <dbReference type="Proteomes" id="UP000242381"/>
    </source>
</evidence>
<accession>A0A1X0RML3</accession>
<organism evidence="1 2">
    <name type="scientific">Rhizopus microsporus</name>
    <dbReference type="NCBI Taxonomy" id="58291"/>
    <lineage>
        <taxon>Eukaryota</taxon>
        <taxon>Fungi</taxon>
        <taxon>Fungi incertae sedis</taxon>
        <taxon>Mucoromycota</taxon>
        <taxon>Mucoromycotina</taxon>
        <taxon>Mucoromycetes</taxon>
        <taxon>Mucorales</taxon>
        <taxon>Mucorineae</taxon>
        <taxon>Rhizopodaceae</taxon>
        <taxon>Rhizopus</taxon>
    </lineage>
</organism>
<reference evidence="1 2" key="1">
    <citation type="journal article" date="2016" name="Proc. Natl. Acad. Sci. U.S.A.">
        <title>Lipid metabolic changes in an early divergent fungus govern the establishment of a mutualistic symbiosis with endobacteria.</title>
        <authorList>
            <person name="Lastovetsky O.A."/>
            <person name="Gaspar M.L."/>
            <person name="Mondo S.J."/>
            <person name="LaButti K.M."/>
            <person name="Sandor L."/>
            <person name="Grigoriev I.V."/>
            <person name="Henry S.A."/>
            <person name="Pawlowska T.E."/>
        </authorList>
    </citation>
    <scope>NUCLEOTIDE SEQUENCE [LARGE SCALE GENOMIC DNA]</scope>
    <source>
        <strain evidence="1 2">ATCC 11559</strain>
    </source>
</reference>
<dbReference type="Proteomes" id="UP000242381">
    <property type="component" value="Unassembled WGS sequence"/>
</dbReference>
<evidence type="ECO:0000313" key="1">
    <source>
        <dbReference type="EMBL" id="ORE13250.1"/>
    </source>
</evidence>
<protein>
    <submittedName>
        <fullName evidence="1">Uncharacterized protein</fullName>
    </submittedName>
</protein>
<dbReference type="AlphaFoldDB" id="A0A1X0RML3"/>
<gene>
    <name evidence="1" type="ORF">BCV71DRAFT_268483</name>
</gene>
<dbReference type="EMBL" id="KV921553">
    <property type="protein sequence ID" value="ORE13250.1"/>
    <property type="molecule type" value="Genomic_DNA"/>
</dbReference>
<sequence length="60" mass="6719">MDFTTVFRVYKVQQNQRYNKMGAANPATTFGLTLMGNESDSQFNLVALSTQSAQRLADIQ</sequence>